<gene>
    <name evidence="3" type="ORF">GPECTOR_41g698</name>
</gene>
<dbReference type="OrthoDB" id="550711at2759"/>
<feature type="region of interest" description="Disordered" evidence="2">
    <location>
        <begin position="211"/>
        <end position="274"/>
    </location>
</feature>
<dbReference type="AlphaFoldDB" id="A0A150GAD7"/>
<evidence type="ECO:0000313" key="4">
    <source>
        <dbReference type="Proteomes" id="UP000075714"/>
    </source>
</evidence>
<sequence>MVPWDDREKGAGLADPDILSDLDLDLDEGLGLDLEEVDLDSPSWRMATWEAAQELLQSRAFPLPMLPGALPLGRRALAVLRCRTGSADDMDFYVPQLRTQDVARHNASAGRLAEWLLGVEAHCRAAHELDAAWAWEWPGAAQRRAAALAGADAGAGDEQMREAVAQILEARRAAALEAAEAEAQVRAAAEAAEAAQAAAAAVVAAGAAGARGGEADEGGVGDARSGLSDAGEEDEEVEEEEGEGEGVKGGWEEGNRGEADGRVRREGSGAAPEA</sequence>
<dbReference type="EMBL" id="LSYV01000042">
    <property type="protein sequence ID" value="KXZ46733.1"/>
    <property type="molecule type" value="Genomic_DNA"/>
</dbReference>
<accession>A0A150GAD7</accession>
<keyword evidence="4" id="KW-1185">Reference proteome</keyword>
<organism evidence="3 4">
    <name type="scientific">Gonium pectorale</name>
    <name type="common">Green alga</name>
    <dbReference type="NCBI Taxonomy" id="33097"/>
    <lineage>
        <taxon>Eukaryota</taxon>
        <taxon>Viridiplantae</taxon>
        <taxon>Chlorophyta</taxon>
        <taxon>core chlorophytes</taxon>
        <taxon>Chlorophyceae</taxon>
        <taxon>CS clade</taxon>
        <taxon>Chlamydomonadales</taxon>
        <taxon>Volvocaceae</taxon>
        <taxon>Gonium</taxon>
    </lineage>
</organism>
<feature type="compositionally biased region" description="Acidic residues" evidence="2">
    <location>
        <begin position="230"/>
        <end position="244"/>
    </location>
</feature>
<evidence type="ECO:0000313" key="3">
    <source>
        <dbReference type="EMBL" id="KXZ46733.1"/>
    </source>
</evidence>
<evidence type="ECO:0000256" key="1">
    <source>
        <dbReference type="SAM" id="Coils"/>
    </source>
</evidence>
<evidence type="ECO:0000256" key="2">
    <source>
        <dbReference type="SAM" id="MobiDB-lite"/>
    </source>
</evidence>
<dbReference type="STRING" id="33097.A0A150GAD7"/>
<keyword evidence="1" id="KW-0175">Coiled coil</keyword>
<feature type="coiled-coil region" evidence="1">
    <location>
        <begin position="164"/>
        <end position="198"/>
    </location>
</feature>
<feature type="compositionally biased region" description="Basic and acidic residues" evidence="2">
    <location>
        <begin position="250"/>
        <end position="267"/>
    </location>
</feature>
<reference evidence="4" key="1">
    <citation type="journal article" date="2016" name="Nat. Commun.">
        <title>The Gonium pectorale genome demonstrates co-option of cell cycle regulation during the evolution of multicellularity.</title>
        <authorList>
            <person name="Hanschen E.R."/>
            <person name="Marriage T.N."/>
            <person name="Ferris P.J."/>
            <person name="Hamaji T."/>
            <person name="Toyoda A."/>
            <person name="Fujiyama A."/>
            <person name="Neme R."/>
            <person name="Noguchi H."/>
            <person name="Minakuchi Y."/>
            <person name="Suzuki M."/>
            <person name="Kawai-Toyooka H."/>
            <person name="Smith D.R."/>
            <person name="Sparks H."/>
            <person name="Anderson J."/>
            <person name="Bakaric R."/>
            <person name="Luria V."/>
            <person name="Karger A."/>
            <person name="Kirschner M.W."/>
            <person name="Durand P.M."/>
            <person name="Michod R.E."/>
            <person name="Nozaki H."/>
            <person name="Olson B.J."/>
        </authorList>
    </citation>
    <scope>NUCLEOTIDE SEQUENCE [LARGE SCALE GENOMIC DNA]</scope>
    <source>
        <strain evidence="4">NIES-2863</strain>
    </source>
</reference>
<dbReference type="Proteomes" id="UP000075714">
    <property type="component" value="Unassembled WGS sequence"/>
</dbReference>
<protein>
    <submittedName>
        <fullName evidence="3">Uncharacterized protein</fullName>
    </submittedName>
</protein>
<name>A0A150GAD7_GONPE</name>
<comment type="caution">
    <text evidence="3">The sequence shown here is derived from an EMBL/GenBank/DDBJ whole genome shotgun (WGS) entry which is preliminary data.</text>
</comment>
<proteinExistence type="predicted"/>